<sequence length="185" mass="21492">MPENIRVYGYHGTSAEAAEVIIQQGFNVSSNDYDWLGTGVYFFQDAPVRAWEWATQQHPTNPAVIRSTIRLEDCIDLLDIEWFPIIREAYTVFVEEFRQANRPLPRQNPERSKAHRLDCAYFNYLVEQILNPQVESIRVIRGIFVEGERIFPNSAVFDRAHIQISVRDISLIEESYLIDSEGELL</sequence>
<comment type="caution">
    <text evidence="1">The sequence shown here is derived from an EMBL/GenBank/DDBJ whole genome shotgun (WGS) entry which is preliminary data.</text>
</comment>
<keyword evidence="2" id="KW-1185">Reference proteome</keyword>
<evidence type="ECO:0008006" key="3">
    <source>
        <dbReference type="Google" id="ProtNLM"/>
    </source>
</evidence>
<dbReference type="SUPFAM" id="SSF56399">
    <property type="entry name" value="ADP-ribosylation"/>
    <property type="match status" value="1"/>
</dbReference>
<dbReference type="RefSeq" id="WP_413264263.1">
    <property type="nucleotide sequence ID" value="NZ_JBHFNR010000121.1"/>
</dbReference>
<protein>
    <recommendedName>
        <fullName evidence="3">DUF3990 domain-containing protein</fullName>
    </recommendedName>
</protein>
<name>A0ABV4XU54_9CYAN</name>
<accession>A0ABV4XU54</accession>
<proteinExistence type="predicted"/>
<reference evidence="1 2" key="1">
    <citation type="submission" date="2024-09" db="EMBL/GenBank/DDBJ databases">
        <title>Floridaenema gen nov. (Aerosakkonemataceae, Aerosakkonematales ord. nov., Cyanobacteria) from benthic tropical and subtropical fresh waters, with the description of four new species.</title>
        <authorList>
            <person name="Moretto J.A."/>
            <person name="Berthold D.E."/>
            <person name="Lefler F.W."/>
            <person name="Huang I.-S."/>
            <person name="Laughinghouse H. IV."/>
        </authorList>
    </citation>
    <scope>NUCLEOTIDE SEQUENCE [LARGE SCALE GENOMIC DNA]</scope>
    <source>
        <strain evidence="1 2">BLCC-F50</strain>
    </source>
</reference>
<gene>
    <name evidence="1" type="ORF">ACE1CI_17040</name>
</gene>
<dbReference type="EMBL" id="JBHFNR010000121">
    <property type="protein sequence ID" value="MFB2894617.1"/>
    <property type="molecule type" value="Genomic_DNA"/>
</dbReference>
<evidence type="ECO:0000313" key="1">
    <source>
        <dbReference type="EMBL" id="MFB2894617.1"/>
    </source>
</evidence>
<dbReference type="Gene3D" id="3.90.175.10">
    <property type="entry name" value="Diphtheria Toxin, domain 1"/>
    <property type="match status" value="1"/>
</dbReference>
<organism evidence="1 2">
    <name type="scientific">Floridaenema flaviceps BLCC-F50</name>
    <dbReference type="NCBI Taxonomy" id="3153642"/>
    <lineage>
        <taxon>Bacteria</taxon>
        <taxon>Bacillati</taxon>
        <taxon>Cyanobacteriota</taxon>
        <taxon>Cyanophyceae</taxon>
        <taxon>Oscillatoriophycideae</taxon>
        <taxon>Aerosakkonematales</taxon>
        <taxon>Aerosakkonemataceae</taxon>
        <taxon>Floridanema</taxon>
        <taxon>Floridanema flaviceps</taxon>
    </lineage>
</organism>
<dbReference type="Proteomes" id="UP001576784">
    <property type="component" value="Unassembled WGS sequence"/>
</dbReference>
<evidence type="ECO:0000313" key="2">
    <source>
        <dbReference type="Proteomes" id="UP001576784"/>
    </source>
</evidence>